<accession>A0A1I5ES30</accession>
<dbReference type="InParanoid" id="A0A1I5ES30"/>
<dbReference type="STRING" id="1993.SAMN04489713_104257"/>
<dbReference type="AlphaFoldDB" id="A0A1I5ES30"/>
<dbReference type="Proteomes" id="UP000183413">
    <property type="component" value="Unassembled WGS sequence"/>
</dbReference>
<name>A0A1I5ES30_9ACTN</name>
<evidence type="ECO:0000313" key="1">
    <source>
        <dbReference type="EMBL" id="SFO14325.1"/>
    </source>
</evidence>
<dbReference type="RefSeq" id="WP_075021080.1">
    <property type="nucleotide sequence ID" value="NZ_FOVH01000004.1"/>
</dbReference>
<proteinExistence type="predicted"/>
<evidence type="ECO:0000313" key="2">
    <source>
        <dbReference type="Proteomes" id="UP000183413"/>
    </source>
</evidence>
<gene>
    <name evidence="1" type="ORF">SAMN04489713_104257</name>
</gene>
<sequence length="72" mass="8008">MSRRAVEVDGDVSDLLVMFAQRFPGWAFARTDAGWYATRGGLVRETLRPDGRGTVKASTPAELLVKLERAER</sequence>
<reference evidence="1 2" key="1">
    <citation type="submission" date="2016-10" db="EMBL/GenBank/DDBJ databases">
        <authorList>
            <person name="de Groot N.N."/>
        </authorList>
    </citation>
    <scope>NUCLEOTIDE SEQUENCE [LARGE SCALE GENOMIC DNA]</scope>
    <source>
        <strain evidence="1 2">DSM 43067</strain>
    </source>
</reference>
<keyword evidence="2" id="KW-1185">Reference proteome</keyword>
<dbReference type="EMBL" id="FOVH01000004">
    <property type="protein sequence ID" value="SFO14325.1"/>
    <property type="molecule type" value="Genomic_DNA"/>
</dbReference>
<organism evidence="1 2">
    <name type="scientific">Actinomadura madurae</name>
    <dbReference type="NCBI Taxonomy" id="1993"/>
    <lineage>
        <taxon>Bacteria</taxon>
        <taxon>Bacillati</taxon>
        <taxon>Actinomycetota</taxon>
        <taxon>Actinomycetes</taxon>
        <taxon>Streptosporangiales</taxon>
        <taxon>Thermomonosporaceae</taxon>
        <taxon>Actinomadura</taxon>
    </lineage>
</organism>
<protein>
    <submittedName>
        <fullName evidence="1">Uncharacterized protein</fullName>
    </submittedName>
</protein>